<evidence type="ECO:0000313" key="3">
    <source>
        <dbReference type="Proteomes" id="UP000625711"/>
    </source>
</evidence>
<accession>A0A834I7K7</accession>
<comment type="caution">
    <text evidence="2">The sequence shown here is derived from an EMBL/GenBank/DDBJ whole genome shotgun (WGS) entry which is preliminary data.</text>
</comment>
<dbReference type="AlphaFoldDB" id="A0A834I7K7"/>
<feature type="compositionally biased region" description="Pro residues" evidence="1">
    <location>
        <begin position="50"/>
        <end position="60"/>
    </location>
</feature>
<organism evidence="2 3">
    <name type="scientific">Rhynchophorus ferrugineus</name>
    <name type="common">Red palm weevil</name>
    <name type="synonym">Curculio ferrugineus</name>
    <dbReference type="NCBI Taxonomy" id="354439"/>
    <lineage>
        <taxon>Eukaryota</taxon>
        <taxon>Metazoa</taxon>
        <taxon>Ecdysozoa</taxon>
        <taxon>Arthropoda</taxon>
        <taxon>Hexapoda</taxon>
        <taxon>Insecta</taxon>
        <taxon>Pterygota</taxon>
        <taxon>Neoptera</taxon>
        <taxon>Endopterygota</taxon>
        <taxon>Coleoptera</taxon>
        <taxon>Polyphaga</taxon>
        <taxon>Cucujiformia</taxon>
        <taxon>Curculionidae</taxon>
        <taxon>Dryophthorinae</taxon>
        <taxon>Rhynchophorus</taxon>
    </lineage>
</organism>
<feature type="compositionally biased region" description="Polar residues" evidence="1">
    <location>
        <begin position="1"/>
        <end position="19"/>
    </location>
</feature>
<proteinExistence type="predicted"/>
<reference evidence="2" key="1">
    <citation type="submission" date="2020-08" db="EMBL/GenBank/DDBJ databases">
        <title>Genome sequencing and assembly of the red palm weevil Rhynchophorus ferrugineus.</title>
        <authorList>
            <person name="Dias G.B."/>
            <person name="Bergman C.M."/>
            <person name="Manee M."/>
        </authorList>
    </citation>
    <scope>NUCLEOTIDE SEQUENCE</scope>
    <source>
        <strain evidence="2">AA-2017</strain>
        <tissue evidence="2">Whole larva</tissue>
    </source>
</reference>
<name>A0A834I7K7_RHYFE</name>
<feature type="region of interest" description="Disordered" evidence="1">
    <location>
        <begin position="1"/>
        <end position="69"/>
    </location>
</feature>
<protein>
    <submittedName>
        <fullName evidence="2">Uncharacterized protein</fullName>
    </submittedName>
</protein>
<gene>
    <name evidence="2" type="ORF">GWI33_011050</name>
</gene>
<evidence type="ECO:0000256" key="1">
    <source>
        <dbReference type="SAM" id="MobiDB-lite"/>
    </source>
</evidence>
<dbReference type="EMBL" id="JAACXV010008614">
    <property type="protein sequence ID" value="KAF7275972.1"/>
    <property type="molecule type" value="Genomic_DNA"/>
</dbReference>
<keyword evidence="3" id="KW-1185">Reference proteome</keyword>
<dbReference type="Proteomes" id="UP000625711">
    <property type="component" value="Unassembled WGS sequence"/>
</dbReference>
<sequence>MEKSGATFSELSSRSSLPTHSARDQKSLNNHTGPRIINFPRGRRGRASAIPPPLHLPPPFRPHHPDPHARRKVRNFNLASGRRVSSRSRFSLRLPRHPFNFAPVLTRAPKKSDAHCFAPEVPPDKPFSVHPRVWMRVRMRTAYGTNILNGLSLFYMSRF</sequence>
<evidence type="ECO:0000313" key="2">
    <source>
        <dbReference type="EMBL" id="KAF7275972.1"/>
    </source>
</evidence>